<reference evidence="4" key="1">
    <citation type="journal article" date="2023" name="Science">
        <title>Genome structures resolve the early diversification of teleost fishes.</title>
        <authorList>
            <person name="Parey E."/>
            <person name="Louis A."/>
            <person name="Montfort J."/>
            <person name="Bouchez O."/>
            <person name="Roques C."/>
            <person name="Iampietro C."/>
            <person name="Lluch J."/>
            <person name="Castinel A."/>
            <person name="Donnadieu C."/>
            <person name="Desvignes T."/>
            <person name="Floi Bucao C."/>
            <person name="Jouanno E."/>
            <person name="Wen M."/>
            <person name="Mejri S."/>
            <person name="Dirks R."/>
            <person name="Jansen H."/>
            <person name="Henkel C."/>
            <person name="Chen W.J."/>
            <person name="Zahm M."/>
            <person name="Cabau C."/>
            <person name="Klopp C."/>
            <person name="Thompson A.W."/>
            <person name="Robinson-Rechavi M."/>
            <person name="Braasch I."/>
            <person name="Lecointre G."/>
            <person name="Bobe J."/>
            <person name="Postlethwait J.H."/>
            <person name="Berthelot C."/>
            <person name="Roest Crollius H."/>
            <person name="Guiguen Y."/>
        </authorList>
    </citation>
    <scope>NUCLEOTIDE SEQUENCE</scope>
    <source>
        <strain evidence="4">WJC10195</strain>
    </source>
</reference>
<dbReference type="InterPro" id="IPR036770">
    <property type="entry name" value="Ankyrin_rpt-contain_sf"/>
</dbReference>
<name>A0A9Q1EN20_SYNKA</name>
<evidence type="ECO:0000259" key="3">
    <source>
        <dbReference type="PROSITE" id="PS50222"/>
    </source>
</evidence>
<dbReference type="Proteomes" id="UP001152622">
    <property type="component" value="Chromosome 15"/>
</dbReference>
<sequence length="760" mass="83432">MQGLVAEGRLELMQVYKLLQYVRHGNKAQIEKMVQLGVPNLINLSEPQEGLSSLHQAAEANDGSMISFLLAQGTLPDLQDKAGCTAAMRAAKLGHYGIIELLGSEGADMKAVDLEGRGVLFYCIYPTEEHLYCLEAALKNGADVNNISHKGKPVLVLACENAEECEEMCIDLLDKGADPDNTDEETGRTALMEAARVGAMTLTRAILQDYGKVNDIDNNKCHAAHFAAEGGFLEVIQLLSAYSADLGMVSADGNTPLHLAATGGFADCCRFLAQRGCNPKLKNEQGLIARLIAKNLGQKAAMKELKKAETLYGKYFEAGETNPNELWALTLHDWSYEHEESLRSSFDMEEDQDDEESHDPVEVISKSTFLSVMMDSGAPVDAEKLNKIFAAHDKKRLGKINITDFFKGLEYLQKAFVNMSYGPKKKKAGKGGKGKKKKGKFVLPFPICTLPPDLVQRRSDGGPPQFMIERYHHFTDTNRFSRDCPPAHPIVDDSAWYMKEPEKAYVNINHCVKRGDLESLSLALSQSVPVDIKDRFYKTPLMTACSSGNYQVVKFLIGQGADVNACDQFKWTPLHHACHAGQVNIISLLVRSRADLDAVAMNGTTPLMRAIESCRPACVEHLLVAGANVDAENNKQQTCLDIARAYGDLRIVCLIEAKLDDPDYVKEDKPQGKPAAPQARSSKDEASASPLSLTPEPVVKKLSQKDSVVFQNARIASGAVHRLNITYVPKKMWGPPVPKREGQRELLPGQADLEEASTSL</sequence>
<dbReference type="Pfam" id="PF12796">
    <property type="entry name" value="Ank_2"/>
    <property type="match status" value="3"/>
</dbReference>
<dbReference type="EMBL" id="JAINUF010000015">
    <property type="protein sequence ID" value="KAJ8341843.1"/>
    <property type="molecule type" value="Genomic_DNA"/>
</dbReference>
<evidence type="ECO:0000256" key="2">
    <source>
        <dbReference type="SAM" id="MobiDB-lite"/>
    </source>
</evidence>
<dbReference type="Pfam" id="PF00023">
    <property type="entry name" value="Ank"/>
    <property type="match status" value="1"/>
</dbReference>
<dbReference type="GO" id="GO:0005509">
    <property type="term" value="F:calcium ion binding"/>
    <property type="evidence" value="ECO:0007669"/>
    <property type="project" value="InterPro"/>
</dbReference>
<feature type="repeat" description="ANK" evidence="1">
    <location>
        <begin position="252"/>
        <end position="284"/>
    </location>
</feature>
<protein>
    <recommendedName>
        <fullName evidence="3">EF-hand domain-containing protein</fullName>
    </recommendedName>
</protein>
<dbReference type="PROSITE" id="PS50088">
    <property type="entry name" value="ANK_REPEAT"/>
    <property type="match status" value="6"/>
</dbReference>
<feature type="domain" description="EF-hand" evidence="3">
    <location>
        <begin position="380"/>
        <end position="415"/>
    </location>
</feature>
<feature type="region of interest" description="Disordered" evidence="2">
    <location>
        <begin position="731"/>
        <end position="760"/>
    </location>
</feature>
<dbReference type="Gene3D" id="1.25.40.20">
    <property type="entry name" value="Ankyrin repeat-containing domain"/>
    <property type="match status" value="3"/>
</dbReference>
<comment type="caution">
    <text evidence="4">The sequence shown here is derived from an EMBL/GenBank/DDBJ whole genome shotgun (WGS) entry which is preliminary data.</text>
</comment>
<evidence type="ECO:0000256" key="1">
    <source>
        <dbReference type="PROSITE-ProRule" id="PRU00023"/>
    </source>
</evidence>
<dbReference type="OrthoDB" id="539213at2759"/>
<feature type="repeat" description="ANK" evidence="1">
    <location>
        <begin position="49"/>
        <end position="81"/>
    </location>
</feature>
<dbReference type="InterPro" id="IPR011992">
    <property type="entry name" value="EF-hand-dom_pair"/>
</dbReference>
<dbReference type="SUPFAM" id="SSF47473">
    <property type="entry name" value="EF-hand"/>
    <property type="match status" value="1"/>
</dbReference>
<keyword evidence="1" id="KW-0040">ANK repeat</keyword>
<evidence type="ECO:0000313" key="5">
    <source>
        <dbReference type="Proteomes" id="UP001152622"/>
    </source>
</evidence>
<dbReference type="PROSITE" id="PS50297">
    <property type="entry name" value="ANK_REP_REGION"/>
    <property type="match status" value="5"/>
</dbReference>
<feature type="repeat" description="ANK" evidence="1">
    <location>
        <begin position="536"/>
        <end position="568"/>
    </location>
</feature>
<organism evidence="4 5">
    <name type="scientific">Synaphobranchus kaupii</name>
    <name type="common">Kaup's arrowtooth eel</name>
    <dbReference type="NCBI Taxonomy" id="118154"/>
    <lineage>
        <taxon>Eukaryota</taxon>
        <taxon>Metazoa</taxon>
        <taxon>Chordata</taxon>
        <taxon>Craniata</taxon>
        <taxon>Vertebrata</taxon>
        <taxon>Euteleostomi</taxon>
        <taxon>Actinopterygii</taxon>
        <taxon>Neopterygii</taxon>
        <taxon>Teleostei</taxon>
        <taxon>Anguilliformes</taxon>
        <taxon>Synaphobranchidae</taxon>
        <taxon>Synaphobranchus</taxon>
    </lineage>
</organism>
<dbReference type="InterPro" id="IPR002110">
    <property type="entry name" value="Ankyrin_rpt"/>
</dbReference>
<dbReference type="PRINTS" id="PR01415">
    <property type="entry name" value="ANKYRIN"/>
</dbReference>
<dbReference type="SUPFAM" id="SSF48403">
    <property type="entry name" value="Ankyrin repeat"/>
    <property type="match status" value="2"/>
</dbReference>
<dbReference type="InterPro" id="IPR052801">
    <property type="entry name" value="Ankyrin-EF-hand"/>
</dbReference>
<dbReference type="InterPro" id="IPR002048">
    <property type="entry name" value="EF_hand_dom"/>
</dbReference>
<evidence type="ECO:0000313" key="4">
    <source>
        <dbReference type="EMBL" id="KAJ8341843.1"/>
    </source>
</evidence>
<dbReference type="AlphaFoldDB" id="A0A9Q1EN20"/>
<accession>A0A9Q1EN20</accession>
<dbReference type="PROSITE" id="PS50222">
    <property type="entry name" value="EF_HAND_2"/>
    <property type="match status" value="1"/>
</dbReference>
<proteinExistence type="predicted"/>
<feature type="region of interest" description="Disordered" evidence="2">
    <location>
        <begin position="664"/>
        <end position="697"/>
    </location>
</feature>
<feature type="repeat" description="ANK" evidence="1">
    <location>
        <begin position="602"/>
        <end position="634"/>
    </location>
</feature>
<feature type="repeat" description="ANK" evidence="1">
    <location>
        <begin position="82"/>
        <end position="114"/>
    </location>
</feature>
<dbReference type="PANTHER" id="PTHR24127">
    <property type="entry name" value="ANKYRIN REPEAT AND EF-HAND DOMAIN-CONTAINING PROTEIN 1"/>
    <property type="match status" value="1"/>
</dbReference>
<dbReference type="SMART" id="SM00248">
    <property type="entry name" value="ANK"/>
    <property type="match status" value="11"/>
</dbReference>
<keyword evidence="5" id="KW-1185">Reference proteome</keyword>
<feature type="repeat" description="ANK" evidence="1">
    <location>
        <begin position="569"/>
        <end position="601"/>
    </location>
</feature>
<dbReference type="PANTHER" id="PTHR24127:SF1">
    <property type="entry name" value="ANKYRIN REPEAT AND EF-HAND DOMAIN-CONTAINING PROTEIN 1"/>
    <property type="match status" value="1"/>
</dbReference>
<gene>
    <name evidence="4" type="ORF">SKAU_G00341340</name>
</gene>